<protein>
    <submittedName>
        <fullName evidence="2">Uncharacterized protein</fullName>
    </submittedName>
</protein>
<sequence length="337" mass="39321">MTQTVEQISSSIDQELACLAPTPSERCIFRVCDELRVENEKAYEPRIIAIGPYHHSTKYKLQEMEEHKMRYLKLLLQRRNETNVDEYVMALSDMEETARKCYAESISLNKAEFVKMMLLDGVFVIELFRKWNARRSYRNDPILQFWRILGPIVSHVSDIPVDDVKHLLHLAHGSMCISFAKKVMSYGEMNRNENYKLELINTITELQKGGIEFKFLPDIYRRYVTDYATFMDCLVNSPKDAALLRCSRIIHNHIGDDTAVCNMLNKLPNNVMRSENFCYTQVFKEVNKHCKRPCNKWIANLRRNYFNSPWAFISVVGAIVLLLLTVAQTIFSALSYF</sequence>
<dbReference type="PANTHER" id="PTHR31170:SF17">
    <property type="match status" value="1"/>
</dbReference>
<name>A0ABC8SW41_9AQUA</name>
<dbReference type="Proteomes" id="UP001642360">
    <property type="component" value="Unassembled WGS sequence"/>
</dbReference>
<keyword evidence="1" id="KW-1133">Transmembrane helix</keyword>
<dbReference type="EMBL" id="CAUOFW020003625">
    <property type="protein sequence ID" value="CAK9161138.1"/>
    <property type="molecule type" value="Genomic_DNA"/>
</dbReference>
<dbReference type="AlphaFoldDB" id="A0ABC8SW41"/>
<evidence type="ECO:0000256" key="1">
    <source>
        <dbReference type="SAM" id="Phobius"/>
    </source>
</evidence>
<reference evidence="2 3" key="1">
    <citation type="submission" date="2024-02" db="EMBL/GenBank/DDBJ databases">
        <authorList>
            <person name="Vignale AGUSTIN F."/>
            <person name="Sosa J E."/>
            <person name="Modenutti C."/>
        </authorList>
    </citation>
    <scope>NUCLEOTIDE SEQUENCE [LARGE SCALE GENOMIC DNA]</scope>
</reference>
<comment type="caution">
    <text evidence="2">The sequence shown here is derived from an EMBL/GenBank/DDBJ whole genome shotgun (WGS) entry which is preliminary data.</text>
</comment>
<dbReference type="Pfam" id="PF03140">
    <property type="entry name" value="DUF247"/>
    <property type="match status" value="2"/>
</dbReference>
<keyword evidence="3" id="KW-1185">Reference proteome</keyword>
<accession>A0ABC8SW41</accession>
<evidence type="ECO:0000313" key="3">
    <source>
        <dbReference type="Proteomes" id="UP001642360"/>
    </source>
</evidence>
<proteinExistence type="predicted"/>
<dbReference type="PANTHER" id="PTHR31170">
    <property type="entry name" value="BNAC04G53230D PROTEIN"/>
    <property type="match status" value="1"/>
</dbReference>
<organism evidence="2 3">
    <name type="scientific">Ilex paraguariensis</name>
    <name type="common">yerba mate</name>
    <dbReference type="NCBI Taxonomy" id="185542"/>
    <lineage>
        <taxon>Eukaryota</taxon>
        <taxon>Viridiplantae</taxon>
        <taxon>Streptophyta</taxon>
        <taxon>Embryophyta</taxon>
        <taxon>Tracheophyta</taxon>
        <taxon>Spermatophyta</taxon>
        <taxon>Magnoliopsida</taxon>
        <taxon>eudicotyledons</taxon>
        <taxon>Gunneridae</taxon>
        <taxon>Pentapetalae</taxon>
        <taxon>asterids</taxon>
        <taxon>campanulids</taxon>
        <taxon>Aquifoliales</taxon>
        <taxon>Aquifoliaceae</taxon>
        <taxon>Ilex</taxon>
    </lineage>
</organism>
<feature type="transmembrane region" description="Helical" evidence="1">
    <location>
        <begin position="310"/>
        <end position="334"/>
    </location>
</feature>
<dbReference type="InterPro" id="IPR004158">
    <property type="entry name" value="DUF247_pln"/>
</dbReference>
<evidence type="ECO:0000313" key="2">
    <source>
        <dbReference type="EMBL" id="CAK9161138.1"/>
    </source>
</evidence>
<gene>
    <name evidence="2" type="ORF">ILEXP_LOCUS29925</name>
</gene>
<keyword evidence="1" id="KW-0812">Transmembrane</keyword>
<keyword evidence="1" id="KW-0472">Membrane</keyword>